<feature type="compositionally biased region" description="Basic and acidic residues" evidence="1">
    <location>
        <begin position="426"/>
        <end position="436"/>
    </location>
</feature>
<evidence type="ECO:0000256" key="1">
    <source>
        <dbReference type="SAM" id="MobiDB-lite"/>
    </source>
</evidence>
<organism evidence="2 3">
    <name type="scientific">Morchella conica CCBAS932</name>
    <dbReference type="NCBI Taxonomy" id="1392247"/>
    <lineage>
        <taxon>Eukaryota</taxon>
        <taxon>Fungi</taxon>
        <taxon>Dikarya</taxon>
        <taxon>Ascomycota</taxon>
        <taxon>Pezizomycotina</taxon>
        <taxon>Pezizomycetes</taxon>
        <taxon>Pezizales</taxon>
        <taxon>Morchellaceae</taxon>
        <taxon>Morchella</taxon>
    </lineage>
</organism>
<dbReference type="AlphaFoldDB" id="A0A3N4KNJ3"/>
<feature type="region of interest" description="Disordered" evidence="1">
    <location>
        <begin position="245"/>
        <end position="270"/>
    </location>
</feature>
<feature type="region of interest" description="Disordered" evidence="1">
    <location>
        <begin position="116"/>
        <end position="193"/>
    </location>
</feature>
<dbReference type="PANTHER" id="PTHR42068:SF1">
    <property type="entry name" value="YALI0B18964P"/>
    <property type="match status" value="1"/>
</dbReference>
<feature type="compositionally biased region" description="Basic and acidic residues" evidence="1">
    <location>
        <begin position="1040"/>
        <end position="1050"/>
    </location>
</feature>
<feature type="compositionally biased region" description="Basic and acidic residues" evidence="1">
    <location>
        <begin position="581"/>
        <end position="596"/>
    </location>
</feature>
<feature type="compositionally biased region" description="Polar residues" evidence="1">
    <location>
        <begin position="361"/>
        <end position="381"/>
    </location>
</feature>
<proteinExistence type="predicted"/>
<evidence type="ECO:0000313" key="3">
    <source>
        <dbReference type="Proteomes" id="UP000277580"/>
    </source>
</evidence>
<feature type="compositionally biased region" description="Polar residues" evidence="1">
    <location>
        <begin position="466"/>
        <end position="484"/>
    </location>
</feature>
<feature type="compositionally biased region" description="Low complexity" evidence="1">
    <location>
        <begin position="116"/>
        <end position="127"/>
    </location>
</feature>
<dbReference type="Proteomes" id="UP000277580">
    <property type="component" value="Unassembled WGS sequence"/>
</dbReference>
<gene>
    <name evidence="2" type="ORF">P167DRAFT_574743</name>
</gene>
<keyword evidence="3" id="KW-1185">Reference proteome</keyword>
<protein>
    <submittedName>
        <fullName evidence="2">Uncharacterized protein</fullName>
    </submittedName>
</protein>
<feature type="compositionally biased region" description="Acidic residues" evidence="1">
    <location>
        <begin position="567"/>
        <end position="580"/>
    </location>
</feature>
<dbReference type="InParanoid" id="A0A3N4KNJ3"/>
<feature type="compositionally biased region" description="Low complexity" evidence="1">
    <location>
        <begin position="339"/>
        <end position="353"/>
    </location>
</feature>
<feature type="region of interest" description="Disordered" evidence="1">
    <location>
        <begin position="550"/>
        <end position="597"/>
    </location>
</feature>
<feature type="compositionally biased region" description="Low complexity" evidence="1">
    <location>
        <begin position="438"/>
        <end position="459"/>
    </location>
</feature>
<feature type="region of interest" description="Disordered" evidence="1">
    <location>
        <begin position="285"/>
        <end position="511"/>
    </location>
</feature>
<feature type="region of interest" description="Disordered" evidence="1">
    <location>
        <begin position="626"/>
        <end position="657"/>
    </location>
</feature>
<accession>A0A3N4KNJ3</accession>
<feature type="region of interest" description="Disordered" evidence="1">
    <location>
        <begin position="667"/>
        <end position="686"/>
    </location>
</feature>
<dbReference type="PANTHER" id="PTHR42068">
    <property type="entry name" value="YALI0B18964P"/>
    <property type="match status" value="1"/>
</dbReference>
<feature type="compositionally biased region" description="Gly residues" evidence="1">
    <location>
        <begin position="946"/>
        <end position="955"/>
    </location>
</feature>
<dbReference type="EMBL" id="ML119131">
    <property type="protein sequence ID" value="RPB12080.1"/>
    <property type="molecule type" value="Genomic_DNA"/>
</dbReference>
<sequence>MPIKFPKFSRRKSAGNALEAGYEPANQGVQVQLSAPEPQEHHDRHSNNTNPTTIAKSSTFGGGGYGGPQQRQNRYELSRPRWLVAARALLKSGSGSGNTSGSGYSNTDYASTGSINRLSSSSTLPSSADAPRTPASTDDHHAGAYTHSSAAKSTKSNITTTSSTGSSTQKRSGGGIYGPSSPRRENMTSTPPKLETTLDTGSLFGEDMFSFSASKGTGVPPATGGGIGAIPHTAPKLASTRIINTSDNHNDISPVPPPKTYDPIGTSPTNQRFSYAAYSNIYASPTHMDSDRPATSESPYGWGTGGAEDLPAPPTMPAAKNNNSPRNSRNLTPGQNIQPAPSHSHSDSLSAPSRQAKPGRQQAQRGDSSESLGVKRNTNIRRPSYPEDEESTPKGNVQQQKQQIDRRAAQSALPSSLQIGGTAKGLSDRMKGRDSGWEESVASGSSSVNSYPGNSSSGSSHHDTRGTSPAMSRVNTDSIYNLQDNGPKARSTAPAPALKPIQLTDGDDMDFDESISASASLAARYENLEQAKPTNAPNKVMTPAQFERYRQEQDNQRRLSGKSFTESDNESGSESEEESETEKHKEALKQRQKQEAHLSVYRQQMMKITGSQPMEQPYNARGSISASALPLPMNNSMPQLSLSGPGSSGRSSEEEDEEIPLGILMAHGFPSRSRPPTRLSNASSQPNLRQSAMIQDSRLPPFARNLPADPYNLGASIINPTNRMSLAFGVGGDQRSVAGGSVYGGDMPARRQPGGLIGEIMRTEEMKAARRGGSQQQFIPQKDPFNADPFDRHPSPGGGMLGLGGGALPGQYGGGMGMGQHIPGNMSPRLGPSVGMPGMPGMPPMQMPTAAQGTDPMQMQMANQMQQMMQMQMQWMQMQMQMQNPQQAQPMLSPPVMGQRPMSMAGPGAGNFSAMPQPHQRTMSMMEPLPMFQGPGYTPSIAPSQRGGGSGGGLMPSGLMPPGGYTPSIAPSERSTVGLPSRYRPVSYMAPVGGSQPGARTSSLISGISPDMSKKGAGPSHLKNSGAASDDEDDESGWEALERKRQEKKEGWKKKKETGLKGILSFGASSGPSDSK</sequence>
<feature type="region of interest" description="Disordered" evidence="1">
    <location>
        <begin position="940"/>
        <end position="1076"/>
    </location>
</feature>
<feature type="compositionally biased region" description="Low complexity" evidence="1">
    <location>
        <begin position="148"/>
        <end position="171"/>
    </location>
</feature>
<evidence type="ECO:0000313" key="2">
    <source>
        <dbReference type="EMBL" id="RPB12080.1"/>
    </source>
</evidence>
<reference evidence="2 3" key="1">
    <citation type="journal article" date="2018" name="Nat. Ecol. Evol.">
        <title>Pezizomycetes genomes reveal the molecular basis of ectomycorrhizal truffle lifestyle.</title>
        <authorList>
            <person name="Murat C."/>
            <person name="Payen T."/>
            <person name="Noel B."/>
            <person name="Kuo A."/>
            <person name="Morin E."/>
            <person name="Chen J."/>
            <person name="Kohler A."/>
            <person name="Krizsan K."/>
            <person name="Balestrini R."/>
            <person name="Da Silva C."/>
            <person name="Montanini B."/>
            <person name="Hainaut M."/>
            <person name="Levati E."/>
            <person name="Barry K.W."/>
            <person name="Belfiori B."/>
            <person name="Cichocki N."/>
            <person name="Clum A."/>
            <person name="Dockter R.B."/>
            <person name="Fauchery L."/>
            <person name="Guy J."/>
            <person name="Iotti M."/>
            <person name="Le Tacon F."/>
            <person name="Lindquist E.A."/>
            <person name="Lipzen A."/>
            <person name="Malagnac F."/>
            <person name="Mello A."/>
            <person name="Molinier V."/>
            <person name="Miyauchi S."/>
            <person name="Poulain J."/>
            <person name="Riccioni C."/>
            <person name="Rubini A."/>
            <person name="Sitrit Y."/>
            <person name="Splivallo R."/>
            <person name="Traeger S."/>
            <person name="Wang M."/>
            <person name="Zifcakova L."/>
            <person name="Wipf D."/>
            <person name="Zambonelli A."/>
            <person name="Paolocci F."/>
            <person name="Nowrousian M."/>
            <person name="Ottonello S."/>
            <person name="Baldrian P."/>
            <person name="Spatafora J.W."/>
            <person name="Henrissat B."/>
            <person name="Nagy L.G."/>
            <person name="Aury J.M."/>
            <person name="Wincker P."/>
            <person name="Grigoriev I.V."/>
            <person name="Bonfante P."/>
            <person name="Martin F.M."/>
        </authorList>
    </citation>
    <scope>NUCLEOTIDE SEQUENCE [LARGE SCALE GENOMIC DNA]</scope>
    <source>
        <strain evidence="2 3">CCBAS932</strain>
    </source>
</reference>
<feature type="compositionally biased region" description="Low complexity" evidence="1">
    <location>
        <begin position="640"/>
        <end position="650"/>
    </location>
</feature>
<feature type="compositionally biased region" description="Polar residues" evidence="1">
    <location>
        <begin position="1067"/>
        <end position="1076"/>
    </location>
</feature>
<feature type="region of interest" description="Disordered" evidence="1">
    <location>
        <begin position="1"/>
        <end position="74"/>
    </location>
</feature>
<feature type="compositionally biased region" description="Polar residues" evidence="1">
    <location>
        <begin position="47"/>
        <end position="59"/>
    </location>
</feature>
<name>A0A3N4KNJ3_9PEZI</name>
<feature type="compositionally biased region" description="Polar residues" evidence="1">
    <location>
        <begin position="393"/>
        <end position="402"/>
    </location>
</feature>
<dbReference type="STRING" id="1392247.A0A3N4KNJ3"/>
<feature type="compositionally biased region" description="Polar residues" evidence="1">
    <location>
        <begin position="320"/>
        <end position="338"/>
    </location>
</feature>
<dbReference type="OrthoDB" id="5396252at2759"/>